<feature type="transmembrane region" description="Helical" evidence="6">
    <location>
        <begin position="34"/>
        <end position="56"/>
    </location>
</feature>
<feature type="transmembrane region" description="Helical" evidence="6">
    <location>
        <begin position="184"/>
        <end position="203"/>
    </location>
</feature>
<feature type="domain" description="EamA" evidence="7">
    <location>
        <begin position="154"/>
        <end position="290"/>
    </location>
</feature>
<dbReference type="InterPro" id="IPR051258">
    <property type="entry name" value="Diverse_Substrate_Transporter"/>
</dbReference>
<evidence type="ECO:0000259" key="7">
    <source>
        <dbReference type="Pfam" id="PF00892"/>
    </source>
</evidence>
<keyword evidence="4 6" id="KW-1133">Transmembrane helix</keyword>
<reference evidence="8 9" key="1">
    <citation type="journal article" date="2016" name="Nat. Commun.">
        <title>Thousands of microbial genomes shed light on interconnected biogeochemical processes in an aquifer system.</title>
        <authorList>
            <person name="Anantharaman K."/>
            <person name="Brown C.T."/>
            <person name="Hug L.A."/>
            <person name="Sharon I."/>
            <person name="Castelle C.J."/>
            <person name="Probst A.J."/>
            <person name="Thomas B.C."/>
            <person name="Singh A."/>
            <person name="Wilkins M.J."/>
            <person name="Karaoz U."/>
            <person name="Brodie E.L."/>
            <person name="Williams K.H."/>
            <person name="Hubbard S.S."/>
            <person name="Banfield J.F."/>
        </authorList>
    </citation>
    <scope>NUCLEOTIDE SEQUENCE [LARGE SCALE GENOMIC DNA]</scope>
</reference>
<feature type="transmembrane region" description="Helical" evidence="6">
    <location>
        <begin position="273"/>
        <end position="291"/>
    </location>
</feature>
<dbReference type="Proteomes" id="UP000177020">
    <property type="component" value="Unassembled WGS sequence"/>
</dbReference>
<feature type="transmembrane region" description="Helical" evidence="6">
    <location>
        <begin position="128"/>
        <end position="145"/>
    </location>
</feature>
<keyword evidence="2" id="KW-1003">Cell membrane</keyword>
<evidence type="ECO:0000313" key="8">
    <source>
        <dbReference type="EMBL" id="OGZ40371.1"/>
    </source>
</evidence>
<comment type="subcellular location">
    <subcellularLocation>
        <location evidence="1">Cell membrane</location>
        <topology evidence="1">Multi-pass membrane protein</topology>
    </subcellularLocation>
</comment>
<accession>A0A1G2FS54</accession>
<feature type="transmembrane region" description="Helical" evidence="6">
    <location>
        <begin position="7"/>
        <end position="28"/>
    </location>
</feature>
<dbReference type="PANTHER" id="PTHR42920">
    <property type="entry name" value="OS03G0707200 PROTEIN-RELATED"/>
    <property type="match status" value="1"/>
</dbReference>
<name>A0A1G2FS54_9BACT</name>
<dbReference type="GO" id="GO:0005886">
    <property type="term" value="C:plasma membrane"/>
    <property type="evidence" value="ECO:0007669"/>
    <property type="project" value="UniProtKB-SubCell"/>
</dbReference>
<keyword evidence="5 6" id="KW-0472">Membrane</keyword>
<protein>
    <recommendedName>
        <fullName evidence="7">EamA domain-containing protein</fullName>
    </recommendedName>
</protein>
<organism evidence="8 9">
    <name type="scientific">Candidatus Portnoybacteria bacterium RIFCSPLOWO2_02_FULL_40_15</name>
    <dbReference type="NCBI Taxonomy" id="1802002"/>
    <lineage>
        <taxon>Bacteria</taxon>
        <taxon>Candidatus Portnoyibacteriota</taxon>
    </lineage>
</organism>
<gene>
    <name evidence="8" type="ORF">A3I20_01950</name>
</gene>
<keyword evidence="3 6" id="KW-0812">Transmembrane</keyword>
<dbReference type="InterPro" id="IPR037185">
    <property type="entry name" value="EmrE-like"/>
</dbReference>
<evidence type="ECO:0000256" key="5">
    <source>
        <dbReference type="ARBA" id="ARBA00023136"/>
    </source>
</evidence>
<dbReference type="EMBL" id="MHNG01000019">
    <property type="protein sequence ID" value="OGZ40371.1"/>
    <property type="molecule type" value="Genomic_DNA"/>
</dbReference>
<feature type="transmembrane region" description="Helical" evidence="6">
    <location>
        <begin position="215"/>
        <end position="238"/>
    </location>
</feature>
<feature type="transmembrane region" description="Helical" evidence="6">
    <location>
        <begin position="245"/>
        <end position="267"/>
    </location>
</feature>
<dbReference type="Gene3D" id="1.10.3730.20">
    <property type="match status" value="1"/>
</dbReference>
<feature type="transmembrane region" description="Helical" evidence="6">
    <location>
        <begin position="68"/>
        <end position="89"/>
    </location>
</feature>
<evidence type="ECO:0000256" key="4">
    <source>
        <dbReference type="ARBA" id="ARBA00022989"/>
    </source>
</evidence>
<dbReference type="SUPFAM" id="SSF103481">
    <property type="entry name" value="Multidrug resistance efflux transporter EmrE"/>
    <property type="match status" value="2"/>
</dbReference>
<sequence length="295" mass="32386">MNTQIKSYLHLSLAMIIVGSSVVVGKLISNTLPIFLSSFLSLLIASILFLPTIIPLMKSKQLSKNDYFYLGLQGLLGTVLYRIFFFLGLKYIDASFAGILSAFQPAMISVLAISFLKEKQSLKEKFGIGLAVVGLILAYFANKVSVTINPYLLIGTVLVLLAVLGEACFSVFAKKLNKQISPMAIAGMVTLISCVMSFPTALYDIFYFDITTISLFGFSLIVYYGVFLTYIAFILWFSGLKYVKASVAGVFTAIVPISGILLSIIFLRESPNFFELIGGLLIIVSIILVVYKNEE</sequence>
<proteinExistence type="predicted"/>
<dbReference type="PANTHER" id="PTHR42920:SF15">
    <property type="entry name" value="MEMBRANE PROTEIN"/>
    <property type="match status" value="1"/>
</dbReference>
<feature type="transmembrane region" description="Helical" evidence="6">
    <location>
        <begin position="95"/>
        <end position="116"/>
    </location>
</feature>
<evidence type="ECO:0000256" key="3">
    <source>
        <dbReference type="ARBA" id="ARBA00022692"/>
    </source>
</evidence>
<evidence type="ECO:0000256" key="6">
    <source>
        <dbReference type="SAM" id="Phobius"/>
    </source>
</evidence>
<dbReference type="Pfam" id="PF00892">
    <property type="entry name" value="EamA"/>
    <property type="match status" value="2"/>
</dbReference>
<evidence type="ECO:0000256" key="1">
    <source>
        <dbReference type="ARBA" id="ARBA00004651"/>
    </source>
</evidence>
<evidence type="ECO:0000256" key="2">
    <source>
        <dbReference type="ARBA" id="ARBA00022475"/>
    </source>
</evidence>
<evidence type="ECO:0000313" key="9">
    <source>
        <dbReference type="Proteomes" id="UP000177020"/>
    </source>
</evidence>
<dbReference type="InterPro" id="IPR000620">
    <property type="entry name" value="EamA_dom"/>
</dbReference>
<dbReference type="AlphaFoldDB" id="A0A1G2FS54"/>
<feature type="domain" description="EamA" evidence="7">
    <location>
        <begin position="8"/>
        <end position="139"/>
    </location>
</feature>
<comment type="caution">
    <text evidence="8">The sequence shown here is derived from an EMBL/GenBank/DDBJ whole genome shotgun (WGS) entry which is preliminary data.</text>
</comment>
<feature type="transmembrane region" description="Helical" evidence="6">
    <location>
        <begin position="151"/>
        <end position="172"/>
    </location>
</feature>